<dbReference type="SUPFAM" id="SSF55785">
    <property type="entry name" value="PYP-like sensor domain (PAS domain)"/>
    <property type="match status" value="1"/>
</dbReference>
<comment type="caution">
    <text evidence="1">The sequence shown here is derived from an EMBL/GenBank/DDBJ whole genome shotgun (WGS) entry which is preliminary data.</text>
</comment>
<gene>
    <name evidence="1" type="ORF">GCM10011506_39970</name>
</gene>
<dbReference type="Proteomes" id="UP000636010">
    <property type="component" value="Unassembled WGS sequence"/>
</dbReference>
<evidence type="ECO:0008006" key="3">
    <source>
        <dbReference type="Google" id="ProtNLM"/>
    </source>
</evidence>
<reference evidence="2" key="1">
    <citation type="journal article" date="2019" name="Int. J. Syst. Evol. Microbiol.">
        <title>The Global Catalogue of Microorganisms (GCM) 10K type strain sequencing project: providing services to taxonomists for standard genome sequencing and annotation.</title>
        <authorList>
            <consortium name="The Broad Institute Genomics Platform"/>
            <consortium name="The Broad Institute Genome Sequencing Center for Infectious Disease"/>
            <person name="Wu L."/>
            <person name="Ma J."/>
        </authorList>
    </citation>
    <scope>NUCLEOTIDE SEQUENCE [LARGE SCALE GENOMIC DNA]</scope>
    <source>
        <strain evidence="2">CGMCC 1.10832</strain>
    </source>
</reference>
<name>A0ABQ1N0B3_9BACT</name>
<organism evidence="1 2">
    <name type="scientific">Marivirga lumbricoides</name>
    <dbReference type="NCBI Taxonomy" id="1046115"/>
    <lineage>
        <taxon>Bacteria</taxon>
        <taxon>Pseudomonadati</taxon>
        <taxon>Bacteroidota</taxon>
        <taxon>Cytophagia</taxon>
        <taxon>Cytophagales</taxon>
        <taxon>Marivirgaceae</taxon>
        <taxon>Marivirga</taxon>
    </lineage>
</organism>
<sequence length="347" mass="40728">MHSLYDNVLALSTGLCESKMSFIIFWDDEFHAVHHYSHGIKNFHSTDFALYKERFGKLKASCFYAPNTKYHTLFQDLYFFKHYEQYAKTLIFPILDDKNQVCGLIGVLHPENPSAIEQNKHALKQLSQHVGKLHSEHKIKRRNNQPKPILLQSLNQLPGAHYEFIISPEGQLGFPNVSDELINLHPHFWSIPHLSCPDSIFRLLHRMDFHDFRTFLLEKEEGRSVEFSYALKNEGGSTKYYMVRINTYLNDAGETLCFGIVKDISLQKSYENVLEQIIFDISHVMRRPVATMQGLTQLIELDKMNRETVKEVAYKLQLVSNEMDSFIKKLYNNYQQRWEELEESEKK</sequence>
<proteinExistence type="predicted"/>
<evidence type="ECO:0000313" key="2">
    <source>
        <dbReference type="Proteomes" id="UP000636010"/>
    </source>
</evidence>
<dbReference type="EMBL" id="BMEC01000014">
    <property type="protein sequence ID" value="GGC50306.1"/>
    <property type="molecule type" value="Genomic_DNA"/>
</dbReference>
<dbReference type="InterPro" id="IPR035965">
    <property type="entry name" value="PAS-like_dom_sf"/>
</dbReference>
<accession>A0ABQ1N0B3</accession>
<evidence type="ECO:0000313" key="1">
    <source>
        <dbReference type="EMBL" id="GGC50306.1"/>
    </source>
</evidence>
<protein>
    <recommendedName>
        <fullName evidence="3">PAC domain-containing protein</fullName>
    </recommendedName>
</protein>
<keyword evidence="2" id="KW-1185">Reference proteome</keyword>